<accession>M0ETP9</accession>
<dbReference type="InterPro" id="IPR001296">
    <property type="entry name" value="Glyco_trans_1"/>
</dbReference>
<dbReference type="CDD" id="cd03801">
    <property type="entry name" value="GT4_PimA-like"/>
    <property type="match status" value="1"/>
</dbReference>
<dbReference type="GO" id="GO:0016757">
    <property type="term" value="F:glycosyltransferase activity"/>
    <property type="evidence" value="ECO:0007669"/>
    <property type="project" value="InterPro"/>
</dbReference>
<dbReference type="SUPFAM" id="SSF53756">
    <property type="entry name" value="UDP-Glycosyltransferase/glycogen phosphorylase"/>
    <property type="match status" value="1"/>
</dbReference>
<name>M0ETP9_9EURY</name>
<keyword evidence="3" id="KW-1185">Reference proteome</keyword>
<keyword evidence="2" id="KW-0808">Transferase</keyword>
<protein>
    <submittedName>
        <fullName evidence="2">Group 1 glycosyl transferase</fullName>
    </submittedName>
</protein>
<dbReference type="Pfam" id="PF00534">
    <property type="entry name" value="Glycos_transf_1"/>
    <property type="match status" value="1"/>
</dbReference>
<reference evidence="2 3" key="1">
    <citation type="journal article" date="2014" name="PLoS Genet.">
        <title>Phylogenetically driven sequencing of extremely halophilic archaea reveals strategies for static and dynamic osmo-response.</title>
        <authorList>
            <person name="Becker E.A."/>
            <person name="Seitzer P.M."/>
            <person name="Tritt A."/>
            <person name="Larsen D."/>
            <person name="Krusor M."/>
            <person name="Yao A.I."/>
            <person name="Wu D."/>
            <person name="Madern D."/>
            <person name="Eisen J.A."/>
            <person name="Darling A.E."/>
            <person name="Facciotti M.T."/>
        </authorList>
    </citation>
    <scope>NUCLEOTIDE SEQUENCE [LARGE SCALE GENOMIC DNA]</scope>
    <source>
        <strain evidence="2 3">JCM 9100</strain>
    </source>
</reference>
<evidence type="ECO:0000259" key="1">
    <source>
        <dbReference type="Pfam" id="PF00534"/>
    </source>
</evidence>
<dbReference type="PANTHER" id="PTHR45947:SF3">
    <property type="entry name" value="SULFOQUINOVOSYL TRANSFERASE SQD2"/>
    <property type="match status" value="1"/>
</dbReference>
<dbReference type="EMBL" id="AOJM01000034">
    <property type="protein sequence ID" value="ELZ51161.1"/>
    <property type="molecule type" value="Genomic_DNA"/>
</dbReference>
<dbReference type="Proteomes" id="UP000011526">
    <property type="component" value="Unassembled WGS sequence"/>
</dbReference>
<dbReference type="Gene3D" id="3.40.50.2000">
    <property type="entry name" value="Glycogen Phosphorylase B"/>
    <property type="match status" value="2"/>
</dbReference>
<sequence>MVARLKAPHHGYFVVCTDIADELVQLGIHRDQIFDVRNAVDTDRFNPDSIPVELDERYQEQFDTSSDRLLLGFVGGLQPYKGLDDLAAALDDVTTECHVVIAGDGPERTQLERAFRDQATFLGAVPYEQIPAFYRRIDALVLPSHTEGLPRVVLEAQATATPLIATRVGGLPEVVEDGETGLLVDPRSPEQLATAINELSSDAALRTRLGDNGRRAVVESCSWETMYERYEQFLETIVSSECGE</sequence>
<gene>
    <name evidence="2" type="ORF">C465_04299</name>
</gene>
<dbReference type="AlphaFoldDB" id="M0ETP9"/>
<dbReference type="InterPro" id="IPR050194">
    <property type="entry name" value="Glycosyltransferase_grp1"/>
</dbReference>
<evidence type="ECO:0000313" key="2">
    <source>
        <dbReference type="EMBL" id="ELZ51161.1"/>
    </source>
</evidence>
<comment type="caution">
    <text evidence="2">The sequence shown here is derived from an EMBL/GenBank/DDBJ whole genome shotgun (WGS) entry which is preliminary data.</text>
</comment>
<proteinExistence type="predicted"/>
<dbReference type="PANTHER" id="PTHR45947">
    <property type="entry name" value="SULFOQUINOVOSYL TRANSFERASE SQD2"/>
    <property type="match status" value="1"/>
</dbReference>
<organism evidence="2 3">
    <name type="scientific">Halorubrum distributum JCM 9100</name>
    <dbReference type="NCBI Taxonomy" id="1227467"/>
    <lineage>
        <taxon>Archaea</taxon>
        <taxon>Methanobacteriati</taxon>
        <taxon>Methanobacteriota</taxon>
        <taxon>Stenosarchaea group</taxon>
        <taxon>Halobacteria</taxon>
        <taxon>Halobacteriales</taxon>
        <taxon>Haloferacaceae</taxon>
        <taxon>Halorubrum</taxon>
        <taxon>Halorubrum distributum group</taxon>
    </lineage>
</organism>
<evidence type="ECO:0000313" key="3">
    <source>
        <dbReference type="Proteomes" id="UP000011526"/>
    </source>
</evidence>
<feature type="domain" description="Glycosyl transferase family 1" evidence="1">
    <location>
        <begin position="57"/>
        <end position="215"/>
    </location>
</feature>